<sequence length="186" mass="19294">MKLWQIVGGVALGVTLAGCADKSADVATPAFKAPGTPVQQAAIAQPSVSGTVNIRQRIALPPDAVLTVTLSDASVADTPSKVISQRVVRTEGKQAPFSFVLPFNPADIQPNARILLSAAITIDGRITFITEEVKTAVNNGATRHDLVLVPVPSVAVPTQTRPATTVPSTSPTQVTPYQTAPAPTQL</sequence>
<evidence type="ECO:0000313" key="3">
    <source>
        <dbReference type="Proteomes" id="UP000295719"/>
    </source>
</evidence>
<dbReference type="RefSeq" id="WP_131866202.1">
    <property type="nucleotide sequence ID" value="NZ_SMCR01000007.1"/>
</dbReference>
<feature type="compositionally biased region" description="Low complexity" evidence="1">
    <location>
        <begin position="158"/>
        <end position="179"/>
    </location>
</feature>
<dbReference type="AlphaFoldDB" id="A0A4R3YRW2"/>
<name>A0A4R3YRW2_9GAMM</name>
<evidence type="ECO:0000313" key="2">
    <source>
        <dbReference type="EMBL" id="TCV94418.1"/>
    </source>
</evidence>
<dbReference type="EMBL" id="SMCR01000007">
    <property type="protein sequence ID" value="TCV94418.1"/>
    <property type="molecule type" value="Genomic_DNA"/>
</dbReference>
<accession>A0A4R3YRW2</accession>
<reference evidence="2 3" key="1">
    <citation type="submission" date="2019-03" db="EMBL/GenBank/DDBJ databases">
        <title>Genomic Encyclopedia of Type Strains, Phase IV (KMG-IV): sequencing the most valuable type-strain genomes for metagenomic binning, comparative biology and taxonomic classification.</title>
        <authorList>
            <person name="Goeker M."/>
        </authorList>
    </citation>
    <scope>NUCLEOTIDE SEQUENCE [LARGE SCALE GENOMIC DNA]</scope>
    <source>
        <strain evidence="2 3">DSM 19580</strain>
    </source>
</reference>
<dbReference type="Pfam" id="PF09619">
    <property type="entry name" value="YscW"/>
    <property type="match status" value="1"/>
</dbReference>
<feature type="region of interest" description="Disordered" evidence="1">
    <location>
        <begin position="158"/>
        <end position="186"/>
    </location>
</feature>
<dbReference type="PANTHER" id="PTHR38013:SF1">
    <property type="entry name" value="GLYCOPROTEIN_POLYSACCHARIDE METABOLISM"/>
    <property type="match status" value="1"/>
</dbReference>
<evidence type="ECO:0000256" key="1">
    <source>
        <dbReference type="SAM" id="MobiDB-lite"/>
    </source>
</evidence>
<organism evidence="2 3">
    <name type="scientific">Biostraticola tofi</name>
    <dbReference type="NCBI Taxonomy" id="466109"/>
    <lineage>
        <taxon>Bacteria</taxon>
        <taxon>Pseudomonadati</taxon>
        <taxon>Pseudomonadota</taxon>
        <taxon>Gammaproteobacteria</taxon>
        <taxon>Enterobacterales</taxon>
        <taxon>Bruguierivoracaceae</taxon>
        <taxon>Biostraticola</taxon>
    </lineage>
</organism>
<dbReference type="InterPro" id="IPR053196">
    <property type="entry name" value="Lipoprotein_YbaY-like"/>
</dbReference>
<dbReference type="PANTHER" id="PTHR38013">
    <property type="entry name" value="GLYCOPROTEIN/POLYSACCHARIDE METABOLISM"/>
    <property type="match status" value="1"/>
</dbReference>
<protein>
    <submittedName>
        <fullName evidence="2">Putative lipoprotein</fullName>
    </submittedName>
</protein>
<proteinExistence type="predicted"/>
<keyword evidence="2" id="KW-0449">Lipoprotein</keyword>
<gene>
    <name evidence="2" type="ORF">EDC52_107160</name>
</gene>
<dbReference type="Proteomes" id="UP000295719">
    <property type="component" value="Unassembled WGS sequence"/>
</dbReference>
<keyword evidence="3" id="KW-1185">Reference proteome</keyword>
<comment type="caution">
    <text evidence="2">The sequence shown here is derived from an EMBL/GenBank/DDBJ whole genome shotgun (WGS) entry which is preliminary data.</text>
</comment>
<dbReference type="PROSITE" id="PS51257">
    <property type="entry name" value="PROKAR_LIPOPROTEIN"/>
    <property type="match status" value="1"/>
</dbReference>
<dbReference type="InterPro" id="IPR039366">
    <property type="entry name" value="Pilotin"/>
</dbReference>
<dbReference type="OrthoDB" id="5348860at2"/>